<organism evidence="4 5">
    <name type="scientific">Actinacidiphila yanglinensis</name>
    <dbReference type="NCBI Taxonomy" id="310779"/>
    <lineage>
        <taxon>Bacteria</taxon>
        <taxon>Bacillati</taxon>
        <taxon>Actinomycetota</taxon>
        <taxon>Actinomycetes</taxon>
        <taxon>Kitasatosporales</taxon>
        <taxon>Streptomycetaceae</taxon>
        <taxon>Actinacidiphila</taxon>
    </lineage>
</organism>
<evidence type="ECO:0000256" key="2">
    <source>
        <dbReference type="ARBA" id="ARBA00022801"/>
    </source>
</evidence>
<dbReference type="GO" id="GO:0004177">
    <property type="term" value="F:aminopeptidase activity"/>
    <property type="evidence" value="ECO:0007669"/>
    <property type="project" value="UniProtKB-EC"/>
</dbReference>
<keyword evidence="2" id="KW-0378">Hydrolase</keyword>
<dbReference type="PRINTS" id="PR00793">
    <property type="entry name" value="PROAMNOPTASE"/>
</dbReference>
<dbReference type="PANTHER" id="PTHR43433">
    <property type="entry name" value="HYDROLASE, ALPHA/BETA FOLD FAMILY PROTEIN"/>
    <property type="match status" value="1"/>
</dbReference>
<evidence type="ECO:0000256" key="1">
    <source>
        <dbReference type="ARBA" id="ARBA00010088"/>
    </source>
</evidence>
<keyword evidence="5" id="KW-1185">Reference proteome</keyword>
<evidence type="ECO:0000313" key="4">
    <source>
        <dbReference type="EMBL" id="SEG79859.1"/>
    </source>
</evidence>
<dbReference type="PRINTS" id="PR00111">
    <property type="entry name" value="ABHYDROLASE"/>
</dbReference>
<protein>
    <submittedName>
        <fullName evidence="4">3-oxoadipate enol-lactonase</fullName>
    </submittedName>
</protein>
<dbReference type="GO" id="GO:0006508">
    <property type="term" value="P:proteolysis"/>
    <property type="evidence" value="ECO:0007669"/>
    <property type="project" value="InterPro"/>
</dbReference>
<dbReference type="Gene3D" id="3.40.50.1820">
    <property type="entry name" value="alpha/beta hydrolase"/>
    <property type="match status" value="1"/>
</dbReference>
<dbReference type="OrthoDB" id="495620at2"/>
<gene>
    <name evidence="4" type="ORF">SAMN05216223_111213</name>
</gene>
<dbReference type="InterPro" id="IPR000073">
    <property type="entry name" value="AB_hydrolase_1"/>
</dbReference>
<sequence length="263" mass="27743">MPTADIDGIPVHYEVTGAGPRLLFLNGSGGTIAEAELLIMQLTDDFEVAAFDQRGMGRSGPAAGPYGMAELAADAVALADHLGWERFRLLGFSFGGMVAQEVAVTHPERVERLALLCTSAGGSGGASFPLHTLGQLPAGERESRYARLLDARFTAEWLAVHHGDRALVAGMSGRLAADKPAAVRQGEELQLRARAAHDAYDRLDGVACPTLVAAGRHDGIAPVGNSEALARAIPDAELRLFEGGHLFPFQDATALPAVLDFLR</sequence>
<comment type="similarity">
    <text evidence="1">Belongs to the peptidase S33 family.</text>
</comment>
<dbReference type="AlphaFoldDB" id="A0A1H6D388"/>
<dbReference type="PANTHER" id="PTHR43433:SF5">
    <property type="entry name" value="AB HYDROLASE-1 DOMAIN-CONTAINING PROTEIN"/>
    <property type="match status" value="1"/>
</dbReference>
<dbReference type="InterPro" id="IPR029058">
    <property type="entry name" value="AB_hydrolase_fold"/>
</dbReference>
<name>A0A1H6D388_9ACTN</name>
<dbReference type="EMBL" id="FNVU01000011">
    <property type="protein sequence ID" value="SEG79859.1"/>
    <property type="molecule type" value="Genomic_DNA"/>
</dbReference>
<feature type="domain" description="AB hydrolase-1" evidence="3">
    <location>
        <begin position="20"/>
        <end position="251"/>
    </location>
</feature>
<dbReference type="SUPFAM" id="SSF53474">
    <property type="entry name" value="alpha/beta-Hydrolases"/>
    <property type="match status" value="1"/>
</dbReference>
<dbReference type="Pfam" id="PF00561">
    <property type="entry name" value="Abhydrolase_1"/>
    <property type="match status" value="1"/>
</dbReference>
<dbReference type="RefSeq" id="WP_103888249.1">
    <property type="nucleotide sequence ID" value="NZ_FNVU01000011.1"/>
</dbReference>
<dbReference type="Proteomes" id="UP000236754">
    <property type="component" value="Unassembled WGS sequence"/>
</dbReference>
<dbReference type="GO" id="GO:0046503">
    <property type="term" value="P:glycerolipid catabolic process"/>
    <property type="evidence" value="ECO:0007669"/>
    <property type="project" value="TreeGrafter"/>
</dbReference>
<accession>A0A1H6D388</accession>
<evidence type="ECO:0000313" key="5">
    <source>
        <dbReference type="Proteomes" id="UP000236754"/>
    </source>
</evidence>
<dbReference type="InterPro" id="IPR002410">
    <property type="entry name" value="Peptidase_S33"/>
</dbReference>
<evidence type="ECO:0000259" key="3">
    <source>
        <dbReference type="Pfam" id="PF00561"/>
    </source>
</evidence>
<proteinExistence type="inferred from homology"/>
<dbReference type="GO" id="GO:0004806">
    <property type="term" value="F:triacylglycerol lipase activity"/>
    <property type="evidence" value="ECO:0007669"/>
    <property type="project" value="TreeGrafter"/>
</dbReference>
<reference evidence="4 5" key="1">
    <citation type="submission" date="2016-10" db="EMBL/GenBank/DDBJ databases">
        <authorList>
            <person name="de Groot N.N."/>
        </authorList>
    </citation>
    <scope>NUCLEOTIDE SEQUENCE [LARGE SCALE GENOMIC DNA]</scope>
    <source>
        <strain evidence="4 5">CGMCC 4.2023</strain>
    </source>
</reference>
<dbReference type="InterPro" id="IPR050471">
    <property type="entry name" value="AB_hydrolase"/>
</dbReference>